<gene>
    <name evidence="5" type="ORF">DSPE1174_LOCUS14800</name>
</gene>
<feature type="compositionally biased region" description="Low complexity" evidence="3">
    <location>
        <begin position="238"/>
        <end position="256"/>
    </location>
</feature>
<reference evidence="5" key="1">
    <citation type="submission" date="2021-01" db="EMBL/GenBank/DDBJ databases">
        <authorList>
            <person name="Corre E."/>
            <person name="Pelletier E."/>
            <person name="Niang G."/>
            <person name="Scheremetjew M."/>
            <person name="Finn R."/>
            <person name="Kale V."/>
            <person name="Holt S."/>
            <person name="Cochrane G."/>
            <person name="Meng A."/>
            <person name="Brown T."/>
            <person name="Cohen L."/>
        </authorList>
    </citation>
    <scope>NUCLEOTIDE SEQUENCE</scope>
    <source>
        <strain evidence="5">CCMP1381</strain>
    </source>
</reference>
<dbReference type="PANTHER" id="PTHR11474">
    <property type="entry name" value="TYROSINASE FAMILY MEMBER"/>
    <property type="match status" value="1"/>
</dbReference>
<dbReference type="GO" id="GO:0046872">
    <property type="term" value="F:metal ion binding"/>
    <property type="evidence" value="ECO:0007669"/>
    <property type="project" value="UniProtKB-KW"/>
</dbReference>
<evidence type="ECO:0000256" key="3">
    <source>
        <dbReference type="SAM" id="MobiDB-lite"/>
    </source>
</evidence>
<dbReference type="InterPro" id="IPR008922">
    <property type="entry name" value="Di-copper_centre_dom_sf"/>
</dbReference>
<dbReference type="SUPFAM" id="SSF48056">
    <property type="entry name" value="Di-copper centre-containing domain"/>
    <property type="match status" value="2"/>
</dbReference>
<proteinExistence type="predicted"/>
<protein>
    <recommendedName>
        <fullName evidence="4">Tyrosinase copper-binding domain-containing protein</fullName>
    </recommendedName>
</protein>
<evidence type="ECO:0000256" key="2">
    <source>
        <dbReference type="ARBA" id="ARBA00023008"/>
    </source>
</evidence>
<feature type="region of interest" description="Disordered" evidence="3">
    <location>
        <begin position="948"/>
        <end position="995"/>
    </location>
</feature>
<keyword evidence="2" id="KW-0186">Copper</keyword>
<dbReference type="PROSITE" id="PS00498">
    <property type="entry name" value="TYROSINASE_2"/>
    <property type="match status" value="1"/>
</dbReference>
<sequence>MNVYGSIEGTSPREEVETLETKTVQQTPRGYKRILIVAACAIAGYTSYNPPAFLDNVVSSLHDFSASSPFLAEQTSETTPKKNTHGVSTSKSKTSKSKTSKSKTSSSSSKSKTSKTSKSRTTAKTSKIAKKSIPTAAPTLDPATIAAEEALAEAEAEWSYSFSYMAPSPMPTSNALVMTLTNKYILEYGTPGKDYPWISDDDLTIVEPNRITYLSVSGDAVDGCQMMTQETAREAAINSTNSSSRNSSLSTLNTSSGFPYGSNIPNITAVATGDDATEGDASSGFPYGSNIPNITDVATEDDATELGDDTSGSDTSSPDTTGTSDTTGASETSDTTGTSDSTGVSDSSSSDVAGSTVDSSSGHHRRSLLKENMLTYSCAYIWKVWGEENNLIGETEGQSTTFIFEDVGKYRVTVQQWLVSSDVDETQDGTLVLTHTKRYACKYVRREARKLFTADRFKLLHTMRALYDTNYTTGIRLYGPKYRDMTYFVKKHAELAGDFECDHLHEGLGFLTNHMAFTLEFETALQVVSPDITVPYWDYTIDAVHASNSHKDDLVSAWRNSELFQPEWFGTTSPNNEYKTATDGIFGLLKVPQSYVANWSSTTNAYGYLRSPWNFNRDPYVARYNLTFEFETDIYPECTDYIDVLNYDTWIEFGMNIANGAHGPIHGMLGGAWRPDYTFEKAERQLGKTKAKLLVEMSVSSYPQFWRSGIVTCPEYCTMDTSPELCQCGCSQMNDTHTPVDINGTMTEQDVDWDSYVKTAEAEYKTLEDTGVLEHFARKDIKETTIKRIYDDDDVSYEWVGADLETSVQTTHWFYTMVCNPGLTGDILGSGSPVDPIFWLIHPTVDRLWQWKRLSTSCGYNYSWPSGTSIYGNCWGHDKDDVLDFTGLGDGETPDGSKYSNSDIYEIMDPNDGKVPYIYDDFKWDHCLSSGTDVRGFCTGDTYVTDDDRGMTTSSSGDDDGDDFKSTLKTAAADDDDFDPDNSDDDDGYGDDDLE</sequence>
<evidence type="ECO:0000313" key="5">
    <source>
        <dbReference type="EMBL" id="CAD9426023.1"/>
    </source>
</evidence>
<dbReference type="GO" id="GO:0016491">
    <property type="term" value="F:oxidoreductase activity"/>
    <property type="evidence" value="ECO:0007669"/>
    <property type="project" value="InterPro"/>
</dbReference>
<feature type="compositionally biased region" description="Acidic residues" evidence="3">
    <location>
        <begin position="298"/>
        <end position="308"/>
    </location>
</feature>
<organism evidence="5">
    <name type="scientific">Octactis speculum</name>
    <dbReference type="NCBI Taxonomy" id="3111310"/>
    <lineage>
        <taxon>Eukaryota</taxon>
        <taxon>Sar</taxon>
        <taxon>Stramenopiles</taxon>
        <taxon>Ochrophyta</taxon>
        <taxon>Dictyochophyceae</taxon>
        <taxon>Dictyochales</taxon>
        <taxon>Dictyochaceae</taxon>
        <taxon>Octactis</taxon>
    </lineage>
</organism>
<feature type="region of interest" description="Disordered" evidence="3">
    <location>
        <begin position="235"/>
        <end position="364"/>
    </location>
</feature>
<keyword evidence="1" id="KW-0479">Metal-binding</keyword>
<feature type="compositionally biased region" description="Acidic residues" evidence="3">
    <location>
        <begin position="973"/>
        <end position="995"/>
    </location>
</feature>
<accession>A0A7S2G1V7</accession>
<dbReference type="PANTHER" id="PTHR11474:SF126">
    <property type="entry name" value="TYROSINASE-LIKE PROTEIN TYR-1-RELATED"/>
    <property type="match status" value="1"/>
</dbReference>
<dbReference type="Gene3D" id="1.10.1280.10">
    <property type="entry name" value="Di-copper center containing domain from catechol oxidase"/>
    <property type="match status" value="2"/>
</dbReference>
<name>A0A7S2G1V7_9STRA</name>
<dbReference type="InterPro" id="IPR002227">
    <property type="entry name" value="Tyrosinase_Cu-bd"/>
</dbReference>
<feature type="domain" description="Tyrosinase copper-binding" evidence="4">
    <location>
        <begin position="835"/>
        <end position="846"/>
    </location>
</feature>
<evidence type="ECO:0000256" key="1">
    <source>
        <dbReference type="ARBA" id="ARBA00022723"/>
    </source>
</evidence>
<evidence type="ECO:0000259" key="4">
    <source>
        <dbReference type="PROSITE" id="PS00498"/>
    </source>
</evidence>
<feature type="compositionally biased region" description="Basic and acidic residues" evidence="3">
    <location>
        <begin position="11"/>
        <end position="20"/>
    </location>
</feature>
<dbReference type="AlphaFoldDB" id="A0A7S2G1V7"/>
<feature type="region of interest" description="Disordered" evidence="3">
    <location>
        <begin position="1"/>
        <end position="22"/>
    </location>
</feature>
<dbReference type="Pfam" id="PF00264">
    <property type="entry name" value="Tyrosinase"/>
    <property type="match status" value="1"/>
</dbReference>
<dbReference type="EMBL" id="HBGS01029089">
    <property type="protein sequence ID" value="CAD9426023.1"/>
    <property type="molecule type" value="Transcribed_RNA"/>
</dbReference>
<feature type="compositionally biased region" description="Low complexity" evidence="3">
    <location>
        <begin position="309"/>
        <end position="360"/>
    </location>
</feature>
<dbReference type="InterPro" id="IPR050316">
    <property type="entry name" value="Tyrosinase/Hemocyanin"/>
</dbReference>
<feature type="compositionally biased region" description="Low complexity" evidence="3">
    <location>
        <begin position="102"/>
        <end position="111"/>
    </location>
</feature>
<feature type="region of interest" description="Disordered" evidence="3">
    <location>
        <begin position="72"/>
        <end position="130"/>
    </location>
</feature>